<protein>
    <recommendedName>
        <fullName evidence="3">Glutaredoxin domain-containing protein</fullName>
    </recommendedName>
</protein>
<reference evidence="1" key="1">
    <citation type="submission" date="2021-01" db="EMBL/GenBank/DDBJ databases">
        <authorList>
            <person name="Corre E."/>
            <person name="Pelletier E."/>
            <person name="Niang G."/>
            <person name="Scheremetjew M."/>
            <person name="Finn R."/>
            <person name="Kale V."/>
            <person name="Holt S."/>
            <person name="Cochrane G."/>
            <person name="Meng A."/>
            <person name="Brown T."/>
            <person name="Cohen L."/>
        </authorList>
    </citation>
    <scope>NUCLEOTIDE SEQUENCE</scope>
    <source>
        <strain evidence="1">CCMP1452</strain>
    </source>
</reference>
<dbReference type="EMBL" id="HBHI01028728">
    <property type="protein sequence ID" value="CAD9698893.1"/>
    <property type="molecule type" value="Transcribed_RNA"/>
</dbReference>
<sequence>MTEKIFIVLVSKGVSDRTQREHQRRASLILESKNIPYVTVDGMDPEQRVRRNKLFEISGRRGQYPQFFFQLPDETITFLGGFETLEILNDTTTMSEEQTSQCYPELQTWEQTFGDVVPAFSS</sequence>
<name>A0A6U0TD43_9STRA</name>
<gene>
    <name evidence="1" type="ORF">EANT1437_LOCUS14709</name>
    <name evidence="2" type="ORF">EANT1437_LOCUS14710</name>
</gene>
<dbReference type="Gene3D" id="3.40.30.10">
    <property type="entry name" value="Glutaredoxin"/>
    <property type="match status" value="1"/>
</dbReference>
<proteinExistence type="predicted"/>
<dbReference type="EMBL" id="HBHI01028727">
    <property type="protein sequence ID" value="CAD9698890.1"/>
    <property type="molecule type" value="Transcribed_RNA"/>
</dbReference>
<dbReference type="AlphaFoldDB" id="A0A6U0TD43"/>
<evidence type="ECO:0008006" key="3">
    <source>
        <dbReference type="Google" id="ProtNLM"/>
    </source>
</evidence>
<organism evidence="1">
    <name type="scientific">Eucampia antarctica</name>
    <dbReference type="NCBI Taxonomy" id="49252"/>
    <lineage>
        <taxon>Eukaryota</taxon>
        <taxon>Sar</taxon>
        <taxon>Stramenopiles</taxon>
        <taxon>Ochrophyta</taxon>
        <taxon>Bacillariophyta</taxon>
        <taxon>Mediophyceae</taxon>
        <taxon>Biddulphiophycidae</taxon>
        <taxon>Hemiaulales</taxon>
        <taxon>Hemiaulaceae</taxon>
        <taxon>Eucampia</taxon>
    </lineage>
</organism>
<evidence type="ECO:0000313" key="2">
    <source>
        <dbReference type="EMBL" id="CAD9698893.1"/>
    </source>
</evidence>
<accession>A0A6U0TD43</accession>
<evidence type="ECO:0000313" key="1">
    <source>
        <dbReference type="EMBL" id="CAD9698890.1"/>
    </source>
</evidence>